<keyword evidence="1" id="KW-0472">Membrane</keyword>
<sequence length="306" mass="35957">MKQNYIYIILFISFIFVTLYIYSSEIKEPLEDYDETKNPKLVFNGHWSGLFCNINRLVNFLVLYPNTREIDFNVLASKTHHKPFIGENIEIFSKLFQKYKEDIPIDTTYNYDGLDFTKFDLTHRKAYEYYNENRYKLEPYNKAFNKYLHLLPHLQERLDKMVNEMRSDCQQVIGVFVRSNALADEQPTGIMPTREEYLEAISKLDTFSKKTKYFLRIDNEEDYEFYKSKLSPIYETNIKRAKSNKGDAPHASGEYLSLEDLENTYLEIALLSHCDILVHCVSNMASAALYMNMNLVSICVSKPAAQ</sequence>
<keyword evidence="1" id="KW-0812">Transmembrane</keyword>
<accession>A0A6C0D7Y2</accession>
<name>A0A6C0D7Y2_9ZZZZ</name>
<evidence type="ECO:0000313" key="2">
    <source>
        <dbReference type="EMBL" id="QHT12472.1"/>
    </source>
</evidence>
<organism evidence="2">
    <name type="scientific">viral metagenome</name>
    <dbReference type="NCBI Taxonomy" id="1070528"/>
    <lineage>
        <taxon>unclassified sequences</taxon>
        <taxon>metagenomes</taxon>
        <taxon>organismal metagenomes</taxon>
    </lineage>
</organism>
<dbReference type="EMBL" id="MN739546">
    <property type="protein sequence ID" value="QHT12472.1"/>
    <property type="molecule type" value="Genomic_DNA"/>
</dbReference>
<dbReference type="AlphaFoldDB" id="A0A6C0D7Y2"/>
<protein>
    <submittedName>
        <fullName evidence="2">Uncharacterized protein</fullName>
    </submittedName>
</protein>
<keyword evidence="1" id="KW-1133">Transmembrane helix</keyword>
<proteinExistence type="predicted"/>
<feature type="transmembrane region" description="Helical" evidence="1">
    <location>
        <begin position="5"/>
        <end position="22"/>
    </location>
</feature>
<evidence type="ECO:0000256" key="1">
    <source>
        <dbReference type="SAM" id="Phobius"/>
    </source>
</evidence>
<reference evidence="2" key="1">
    <citation type="journal article" date="2020" name="Nature">
        <title>Giant virus diversity and host interactions through global metagenomics.</title>
        <authorList>
            <person name="Schulz F."/>
            <person name="Roux S."/>
            <person name="Paez-Espino D."/>
            <person name="Jungbluth S."/>
            <person name="Walsh D.A."/>
            <person name="Denef V.J."/>
            <person name="McMahon K.D."/>
            <person name="Konstantinidis K.T."/>
            <person name="Eloe-Fadrosh E.A."/>
            <person name="Kyrpides N.C."/>
            <person name="Woyke T."/>
        </authorList>
    </citation>
    <scope>NUCLEOTIDE SEQUENCE</scope>
    <source>
        <strain evidence="2">GVMAG-M-3300023174-129</strain>
    </source>
</reference>
<dbReference type="Gene3D" id="3.40.50.11350">
    <property type="match status" value="1"/>
</dbReference>